<gene>
    <name evidence="2" type="ORF">ACFFQA_21530</name>
</gene>
<feature type="transmembrane region" description="Helical" evidence="1">
    <location>
        <begin position="119"/>
        <end position="138"/>
    </location>
</feature>
<name>A0ABV6A258_9PSEU</name>
<feature type="transmembrane region" description="Helical" evidence="1">
    <location>
        <begin position="41"/>
        <end position="60"/>
    </location>
</feature>
<feature type="transmembrane region" description="Helical" evidence="1">
    <location>
        <begin position="223"/>
        <end position="246"/>
    </location>
</feature>
<evidence type="ECO:0000313" key="3">
    <source>
        <dbReference type="Proteomes" id="UP001589693"/>
    </source>
</evidence>
<sequence>MRKALPQILFVVAAVVAAAVGFRDRIPEVLAGFERIGWTRAAVATALAALGLLATSRMWLAGLVSFGHRLGGADTCRVFFPAQVGKYLPGLVWPYLAQIRFAARHDVPAAVTLGVGARFLAVHLVSGVVVGAALLPWYEGLSEHFSLLALLPLVPALALLHPKVLAKLVAAMPAKLGAPERAPMTWAGVGSALAWMAPAWTAYGLAAFVLVTPLTPTDDMLGVALTCVGAFAVSWVAGLVVVLAPAGLGAREAVLVAALAPLVGGPSAASVALLLRLCHTVADVALAVGFTPRGTNENRGIQG</sequence>
<keyword evidence="1" id="KW-0472">Membrane</keyword>
<evidence type="ECO:0000313" key="2">
    <source>
        <dbReference type="EMBL" id="MFB9906523.1"/>
    </source>
</evidence>
<protein>
    <submittedName>
        <fullName evidence="2">Uncharacterized protein</fullName>
    </submittedName>
</protein>
<organism evidence="2 3">
    <name type="scientific">Allokutzneria oryzae</name>
    <dbReference type="NCBI Taxonomy" id="1378989"/>
    <lineage>
        <taxon>Bacteria</taxon>
        <taxon>Bacillati</taxon>
        <taxon>Actinomycetota</taxon>
        <taxon>Actinomycetes</taxon>
        <taxon>Pseudonocardiales</taxon>
        <taxon>Pseudonocardiaceae</taxon>
        <taxon>Allokutzneria</taxon>
    </lineage>
</organism>
<accession>A0ABV6A258</accession>
<dbReference type="RefSeq" id="WP_377854975.1">
    <property type="nucleotide sequence ID" value="NZ_JBHLZU010000018.1"/>
</dbReference>
<keyword evidence="1" id="KW-1133">Transmembrane helix</keyword>
<keyword evidence="1" id="KW-0812">Transmembrane</keyword>
<proteinExistence type="predicted"/>
<feature type="transmembrane region" description="Helical" evidence="1">
    <location>
        <begin position="186"/>
        <end position="211"/>
    </location>
</feature>
<reference evidence="2 3" key="1">
    <citation type="submission" date="2024-09" db="EMBL/GenBank/DDBJ databases">
        <authorList>
            <person name="Sun Q."/>
            <person name="Mori K."/>
        </authorList>
    </citation>
    <scope>NUCLEOTIDE SEQUENCE [LARGE SCALE GENOMIC DNA]</scope>
    <source>
        <strain evidence="2 3">TBRC 7907</strain>
    </source>
</reference>
<feature type="transmembrane region" description="Helical" evidence="1">
    <location>
        <begin position="144"/>
        <end position="165"/>
    </location>
</feature>
<evidence type="ECO:0000256" key="1">
    <source>
        <dbReference type="SAM" id="Phobius"/>
    </source>
</evidence>
<dbReference type="Proteomes" id="UP001589693">
    <property type="component" value="Unassembled WGS sequence"/>
</dbReference>
<keyword evidence="3" id="KW-1185">Reference proteome</keyword>
<comment type="caution">
    <text evidence="2">The sequence shown here is derived from an EMBL/GenBank/DDBJ whole genome shotgun (WGS) entry which is preliminary data.</text>
</comment>
<feature type="transmembrane region" description="Helical" evidence="1">
    <location>
        <begin position="253"/>
        <end position="275"/>
    </location>
</feature>
<dbReference type="EMBL" id="JBHLZU010000018">
    <property type="protein sequence ID" value="MFB9906523.1"/>
    <property type="molecule type" value="Genomic_DNA"/>
</dbReference>